<feature type="transmembrane region" description="Helical" evidence="7">
    <location>
        <begin position="445"/>
        <end position="466"/>
    </location>
</feature>
<organism evidence="9">
    <name type="scientific">hydrothermal vent metagenome</name>
    <dbReference type="NCBI Taxonomy" id="652676"/>
    <lineage>
        <taxon>unclassified sequences</taxon>
        <taxon>metagenomes</taxon>
        <taxon>ecological metagenomes</taxon>
    </lineage>
</organism>
<dbReference type="SUPFAM" id="SSF69593">
    <property type="entry name" value="Glycerol-3-phosphate (1)-acyltransferase"/>
    <property type="match status" value="1"/>
</dbReference>
<dbReference type="SUPFAM" id="SSF56801">
    <property type="entry name" value="Acetyl-CoA synthetase-like"/>
    <property type="match status" value="1"/>
</dbReference>
<evidence type="ECO:0000259" key="8">
    <source>
        <dbReference type="SMART" id="SM00563"/>
    </source>
</evidence>
<keyword evidence="5 7" id="KW-1133">Transmembrane helix</keyword>
<dbReference type="EMBL" id="FPHC01000071">
    <property type="protein sequence ID" value="SFV64696.1"/>
    <property type="molecule type" value="Genomic_DNA"/>
</dbReference>
<dbReference type="InterPro" id="IPR036259">
    <property type="entry name" value="MFS_trans_sf"/>
</dbReference>
<keyword evidence="2" id="KW-0813">Transport</keyword>
<dbReference type="GO" id="GO:0022857">
    <property type="term" value="F:transmembrane transporter activity"/>
    <property type="evidence" value="ECO:0007669"/>
    <property type="project" value="InterPro"/>
</dbReference>
<feature type="transmembrane region" description="Helical" evidence="7">
    <location>
        <begin position="299"/>
        <end position="321"/>
    </location>
</feature>
<name>A0A1W1CFY3_9ZZZZ</name>
<evidence type="ECO:0000256" key="1">
    <source>
        <dbReference type="ARBA" id="ARBA00004651"/>
    </source>
</evidence>
<keyword evidence="9" id="KW-0012">Acyltransferase</keyword>
<keyword evidence="6 7" id="KW-0472">Membrane</keyword>
<dbReference type="GO" id="GO:0005886">
    <property type="term" value="C:plasma membrane"/>
    <property type="evidence" value="ECO:0007669"/>
    <property type="project" value="UniProtKB-SubCell"/>
</dbReference>
<dbReference type="Pfam" id="PF07690">
    <property type="entry name" value="MFS_1"/>
    <property type="match status" value="1"/>
</dbReference>
<keyword evidence="9" id="KW-0808">Transferase</keyword>
<sequence length="1003" mass="112324">MQSSIWKIRGFLPYIVVVFLNAFTDLGHKIVIQNTVFKIYNGETQIVLTAIVNALILLPFILLFTPSGFLSDRYPKSYILRLLAGVAVAITLLITLCYYMGWFELAFGFTFLLALQSAIYSPAKYGYIKELVGERYITMGNGVVQAITTTAILGGILLYSILFESYLDGVNYADSSDILKHIAPIGWLLVGGSVVEFLLAYRLPNTHIDSHHRFDLGRYIRGDYLRKNISLLREKEVIFYSILGLSLFWGVSQVVLSSFPEYAKDTLGVTNTVLVQGMMAIAGIGIVIGSLIAGKMSKYYIAIGSIPLGAMGISLALLMLPMISSPYWHMVNFFMFGVSSGLFIVPLNALIQYHSRVHELGMILAGNNYIQNIVMFTFLMMTVLFAIFGLESIGLFYLMLLFSGVATIWLLRYMPENLLQFITLSIASVRYRVEALNIDNFPKDGAVLMLGNHISWIDWILVQMVIPRRIRFVMDKGIYERWYLKPFFKLFGAVPISPRAIKGAKLSIARLLKDGEVVCLFPEGTISRNGQLSSFKRGFEKMVEGSEGEIVPFYLYGLWGDGLSRASRHHKKLRWRLKRDIIINFGKPMSIDSRATQVKKEIYKLGYLSGLEYRKYRPAIAQEWIEVAKRFGGDTVAIEFSKDAISHRRLLIESILYSQKIDESSSGTVGILLPPSIDGVTLLLASKISSAPSIVLDPTVSSDKFADILQKDNIEQVYTKESYITKLKAKGIDMDTLLSGTEILYIEQIDIAKVDRVVVGIATSILPSILLKKIYAKDRDEVDELSEIVAFQDMLNLTEDDTILSTLPLSCETISMATILSGRPVVYTSDSSNPKSVGRAALRHSSTLLLTNSQLLDIYSSSDMLEPLHFGSMKRAIVFDDVDDDRVLAYEAKFMSRLYRGYRLPDLSTIITMNIPNIMESIEFTTQIGEKRDSLGMPMSNILLLIVDGESLEPLMCDKVGVLLIAGVVAKDSDIRYMIGEIEYIDTKMKASIDSDGFLYLKS</sequence>
<dbReference type="Gene3D" id="3.40.50.12780">
    <property type="entry name" value="N-terminal domain of ligase-like"/>
    <property type="match status" value="1"/>
</dbReference>
<evidence type="ECO:0000256" key="6">
    <source>
        <dbReference type="ARBA" id="ARBA00023136"/>
    </source>
</evidence>
<feature type="transmembrane region" description="Helical" evidence="7">
    <location>
        <begin position="182"/>
        <end position="203"/>
    </location>
</feature>
<evidence type="ECO:0000256" key="7">
    <source>
        <dbReference type="SAM" id="Phobius"/>
    </source>
</evidence>
<dbReference type="GO" id="GO:0016746">
    <property type="term" value="F:acyltransferase activity"/>
    <property type="evidence" value="ECO:0007669"/>
    <property type="project" value="UniProtKB-KW"/>
</dbReference>
<dbReference type="InterPro" id="IPR011701">
    <property type="entry name" value="MFS"/>
</dbReference>
<protein>
    <submittedName>
        <fullName evidence="9">Putative 2-acylglycerophosphoethanolamine acyltransferase / acyl-acyl carrier protein synthetase</fullName>
        <ecNumber evidence="9">6.2.1.20</ecNumber>
    </submittedName>
</protein>
<proteinExistence type="predicted"/>
<dbReference type="SUPFAM" id="SSF103473">
    <property type="entry name" value="MFS general substrate transporter"/>
    <property type="match status" value="1"/>
</dbReference>
<dbReference type="Pfam" id="PF01553">
    <property type="entry name" value="Acyltransferase"/>
    <property type="match status" value="1"/>
</dbReference>
<keyword evidence="9" id="KW-0436">Ligase</keyword>
<keyword evidence="3" id="KW-1003">Cell membrane</keyword>
<feature type="transmembrane region" description="Helical" evidence="7">
    <location>
        <begin position="78"/>
        <end position="99"/>
    </location>
</feature>
<feature type="transmembrane region" description="Helical" evidence="7">
    <location>
        <begin position="143"/>
        <end position="162"/>
    </location>
</feature>
<feature type="transmembrane region" description="Helical" evidence="7">
    <location>
        <begin position="394"/>
        <end position="411"/>
    </location>
</feature>
<gene>
    <name evidence="9" type="ORF">MNB_SV-6-312</name>
</gene>
<feature type="transmembrane region" description="Helical" evidence="7">
    <location>
        <begin position="44"/>
        <end position="66"/>
    </location>
</feature>
<dbReference type="PANTHER" id="PTHR43266:SF2">
    <property type="entry name" value="MAJOR FACILITATOR SUPERFAMILY (MFS) PROFILE DOMAIN-CONTAINING PROTEIN"/>
    <property type="match status" value="1"/>
</dbReference>
<evidence type="ECO:0000256" key="4">
    <source>
        <dbReference type="ARBA" id="ARBA00022692"/>
    </source>
</evidence>
<feature type="transmembrane region" description="Helical" evidence="7">
    <location>
        <begin position="105"/>
        <end position="123"/>
    </location>
</feature>
<dbReference type="CDD" id="cd06173">
    <property type="entry name" value="MFS_MefA_like"/>
    <property type="match status" value="1"/>
</dbReference>
<dbReference type="Gene3D" id="1.20.1250.20">
    <property type="entry name" value="MFS general substrate transporter like domains"/>
    <property type="match status" value="1"/>
</dbReference>
<dbReference type="AlphaFoldDB" id="A0A1W1CFY3"/>
<dbReference type="GO" id="GO:0008922">
    <property type="term" value="F:long-chain fatty acid [acyl-carrier-protein] ligase activity"/>
    <property type="evidence" value="ECO:0007669"/>
    <property type="project" value="UniProtKB-EC"/>
</dbReference>
<feature type="transmembrane region" description="Helical" evidence="7">
    <location>
        <begin position="369"/>
        <end position="388"/>
    </location>
</feature>
<reference evidence="9" key="1">
    <citation type="submission" date="2016-10" db="EMBL/GenBank/DDBJ databases">
        <authorList>
            <person name="de Groot N.N."/>
        </authorList>
    </citation>
    <scope>NUCLEOTIDE SEQUENCE</scope>
</reference>
<dbReference type="InterPro" id="IPR002123">
    <property type="entry name" value="Plipid/glycerol_acylTrfase"/>
</dbReference>
<feature type="domain" description="Phospholipid/glycerol acyltransferase" evidence="8">
    <location>
        <begin position="447"/>
        <end position="558"/>
    </location>
</feature>
<dbReference type="SMART" id="SM00563">
    <property type="entry name" value="PlsC"/>
    <property type="match status" value="1"/>
</dbReference>
<evidence type="ECO:0000256" key="5">
    <source>
        <dbReference type="ARBA" id="ARBA00022989"/>
    </source>
</evidence>
<dbReference type="CDD" id="cd07989">
    <property type="entry name" value="LPLAT_AGPAT-like"/>
    <property type="match status" value="1"/>
</dbReference>
<evidence type="ECO:0000256" key="2">
    <source>
        <dbReference type="ARBA" id="ARBA00022448"/>
    </source>
</evidence>
<evidence type="ECO:0000256" key="3">
    <source>
        <dbReference type="ARBA" id="ARBA00022475"/>
    </source>
</evidence>
<feature type="transmembrane region" description="Helical" evidence="7">
    <location>
        <begin position="12"/>
        <end position="32"/>
    </location>
</feature>
<feature type="transmembrane region" description="Helical" evidence="7">
    <location>
        <begin position="237"/>
        <end position="256"/>
    </location>
</feature>
<comment type="subcellular location">
    <subcellularLocation>
        <location evidence="1">Cell membrane</location>
        <topology evidence="1">Multi-pass membrane protein</topology>
    </subcellularLocation>
</comment>
<feature type="transmembrane region" description="Helical" evidence="7">
    <location>
        <begin position="327"/>
        <end position="349"/>
    </location>
</feature>
<accession>A0A1W1CFY3</accession>
<feature type="transmembrane region" description="Helical" evidence="7">
    <location>
        <begin position="268"/>
        <end position="292"/>
    </location>
</feature>
<dbReference type="InterPro" id="IPR042099">
    <property type="entry name" value="ANL_N_sf"/>
</dbReference>
<dbReference type="EC" id="6.2.1.20" evidence="9"/>
<keyword evidence="4 7" id="KW-0812">Transmembrane</keyword>
<dbReference type="PANTHER" id="PTHR43266">
    <property type="entry name" value="MACROLIDE-EFFLUX PROTEIN"/>
    <property type="match status" value="1"/>
</dbReference>
<evidence type="ECO:0000313" key="9">
    <source>
        <dbReference type="EMBL" id="SFV64696.1"/>
    </source>
</evidence>